<dbReference type="GO" id="GO:0043296">
    <property type="term" value="C:apical junction complex"/>
    <property type="evidence" value="ECO:0007669"/>
    <property type="project" value="TreeGrafter"/>
</dbReference>
<keyword evidence="4" id="KW-1185">Reference proteome</keyword>
<dbReference type="GO" id="GO:0007156">
    <property type="term" value="P:homophilic cell adhesion via plasma membrane adhesion molecules"/>
    <property type="evidence" value="ECO:0007669"/>
    <property type="project" value="TreeGrafter"/>
</dbReference>
<evidence type="ECO:0000256" key="2">
    <source>
        <dbReference type="SAM" id="Phobius"/>
    </source>
</evidence>
<name>L5KN36_PTEAL</name>
<organism evidence="3 4">
    <name type="scientific">Pteropus alecto</name>
    <name type="common">Black flying fox</name>
    <dbReference type="NCBI Taxonomy" id="9402"/>
    <lineage>
        <taxon>Eukaryota</taxon>
        <taxon>Metazoa</taxon>
        <taxon>Chordata</taxon>
        <taxon>Craniata</taxon>
        <taxon>Vertebrata</taxon>
        <taxon>Euteleostomi</taxon>
        <taxon>Mammalia</taxon>
        <taxon>Eutheria</taxon>
        <taxon>Laurasiatheria</taxon>
        <taxon>Chiroptera</taxon>
        <taxon>Yinpterochiroptera</taxon>
        <taxon>Pteropodoidea</taxon>
        <taxon>Pteropodidae</taxon>
        <taxon>Pteropodinae</taxon>
        <taxon>Pteropus</taxon>
    </lineage>
</organism>
<dbReference type="InParanoid" id="L5KN36"/>
<dbReference type="GO" id="GO:0002860">
    <property type="term" value="P:positive regulation of natural killer cell mediated cytotoxicity directed against tumor cell target"/>
    <property type="evidence" value="ECO:0007669"/>
    <property type="project" value="TreeGrafter"/>
</dbReference>
<dbReference type="GO" id="GO:0050839">
    <property type="term" value="F:cell adhesion molecule binding"/>
    <property type="evidence" value="ECO:0007669"/>
    <property type="project" value="TreeGrafter"/>
</dbReference>
<dbReference type="AlphaFoldDB" id="L5KN36"/>
<dbReference type="GO" id="GO:0005925">
    <property type="term" value="C:focal adhesion"/>
    <property type="evidence" value="ECO:0007669"/>
    <property type="project" value="TreeGrafter"/>
</dbReference>
<feature type="region of interest" description="Disordered" evidence="1">
    <location>
        <begin position="57"/>
        <end position="103"/>
    </location>
</feature>
<gene>
    <name evidence="3" type="ORF">PAL_GLEAN10004002</name>
</gene>
<keyword evidence="2" id="KW-0812">Transmembrane</keyword>
<dbReference type="PANTHER" id="PTHR47387:SF1">
    <property type="entry name" value="NECTIN-2"/>
    <property type="match status" value="1"/>
</dbReference>
<keyword evidence="2" id="KW-0472">Membrane</keyword>
<dbReference type="GO" id="GO:0046814">
    <property type="term" value="P:coreceptor-mediated virion attachment to host cell"/>
    <property type="evidence" value="ECO:0007669"/>
    <property type="project" value="TreeGrafter"/>
</dbReference>
<dbReference type="Proteomes" id="UP000010552">
    <property type="component" value="Unassembled WGS sequence"/>
</dbReference>
<evidence type="ECO:0000313" key="4">
    <source>
        <dbReference type="Proteomes" id="UP000010552"/>
    </source>
</evidence>
<dbReference type="GO" id="GO:0033005">
    <property type="term" value="P:positive regulation of mast cell activation"/>
    <property type="evidence" value="ECO:0007669"/>
    <property type="project" value="TreeGrafter"/>
</dbReference>
<evidence type="ECO:0000256" key="1">
    <source>
        <dbReference type="SAM" id="MobiDB-lite"/>
    </source>
</evidence>
<dbReference type="GO" id="GO:0002891">
    <property type="term" value="P:positive regulation of immunoglobulin mediated immune response"/>
    <property type="evidence" value="ECO:0007669"/>
    <property type="project" value="TreeGrafter"/>
</dbReference>
<dbReference type="PANTHER" id="PTHR47387">
    <property type="entry name" value="NECTIN-2"/>
    <property type="match status" value="1"/>
</dbReference>
<sequence length="167" mass="18062">MRFPPERPLYAVPLLAEKPNTAGAGATGGIIGGIIAAIIATAVAATGILICRQQRKEQRLQGAEEEDDLEGPPSYKPPTPKAKLEEPEMPSQLFTLGPSEHSPLKTPYFDAGVSCAEQGVSLDLEDEEEEEEDFLDKINPIYDALSYSSPSDSYQGKGFVMSRAMYV</sequence>
<keyword evidence="2" id="KW-1133">Transmembrane helix</keyword>
<evidence type="ECO:0000313" key="3">
    <source>
        <dbReference type="EMBL" id="ELK12732.1"/>
    </source>
</evidence>
<dbReference type="InterPro" id="IPR052659">
    <property type="entry name" value="Nectin/PVR"/>
</dbReference>
<dbReference type="EMBL" id="KB030659">
    <property type="protein sequence ID" value="ELK12732.1"/>
    <property type="molecule type" value="Genomic_DNA"/>
</dbReference>
<protein>
    <submittedName>
        <fullName evidence="3">Poliovirus receptor-related protein 2</fullName>
    </submittedName>
</protein>
<accession>L5KN36</accession>
<keyword evidence="3" id="KW-0675">Receptor</keyword>
<dbReference type="GO" id="GO:0050862">
    <property type="term" value="P:positive regulation of T cell receptor signaling pathway"/>
    <property type="evidence" value="ECO:0007669"/>
    <property type="project" value="TreeGrafter"/>
</dbReference>
<feature type="transmembrane region" description="Helical" evidence="2">
    <location>
        <begin position="30"/>
        <end position="51"/>
    </location>
</feature>
<reference evidence="4" key="1">
    <citation type="journal article" date="2013" name="Science">
        <title>Comparative analysis of bat genomes provides insight into the evolution of flight and immunity.</title>
        <authorList>
            <person name="Zhang G."/>
            <person name="Cowled C."/>
            <person name="Shi Z."/>
            <person name="Huang Z."/>
            <person name="Bishop-Lilly K.A."/>
            <person name="Fang X."/>
            <person name="Wynne J.W."/>
            <person name="Xiong Z."/>
            <person name="Baker M.L."/>
            <person name="Zhao W."/>
            <person name="Tachedjian M."/>
            <person name="Zhu Y."/>
            <person name="Zhou P."/>
            <person name="Jiang X."/>
            <person name="Ng J."/>
            <person name="Yang L."/>
            <person name="Wu L."/>
            <person name="Xiao J."/>
            <person name="Feng Y."/>
            <person name="Chen Y."/>
            <person name="Sun X."/>
            <person name="Zhang Y."/>
            <person name="Marsh G.A."/>
            <person name="Crameri G."/>
            <person name="Broder C.C."/>
            <person name="Frey K.G."/>
            <person name="Wang L.F."/>
            <person name="Wang J."/>
        </authorList>
    </citation>
    <scope>NUCLEOTIDE SEQUENCE [LARGE SCALE GENOMIC DNA]</scope>
</reference>
<dbReference type="GO" id="GO:0001675">
    <property type="term" value="P:acrosome assembly"/>
    <property type="evidence" value="ECO:0007669"/>
    <property type="project" value="TreeGrafter"/>
</dbReference>
<dbReference type="GO" id="GO:0005886">
    <property type="term" value="C:plasma membrane"/>
    <property type="evidence" value="ECO:0007669"/>
    <property type="project" value="TreeGrafter"/>
</dbReference>
<dbReference type="STRING" id="9402.L5KN36"/>
<proteinExistence type="predicted"/>